<dbReference type="GO" id="GO:0006888">
    <property type="term" value="P:endoplasmic reticulum to Golgi vesicle-mediated transport"/>
    <property type="evidence" value="ECO:0007669"/>
    <property type="project" value="TreeGrafter"/>
</dbReference>
<proteinExistence type="inferred from homology"/>
<dbReference type="GO" id="GO:0160215">
    <property type="term" value="F:deacylase activity"/>
    <property type="evidence" value="ECO:0007669"/>
    <property type="project" value="Ensembl"/>
</dbReference>
<evidence type="ECO:0000256" key="1">
    <source>
        <dbReference type="ARBA" id="ARBA00004477"/>
    </source>
</evidence>
<dbReference type="Pfam" id="PF24660">
    <property type="entry name" value="PGAP1_3rd"/>
    <property type="match status" value="1"/>
</dbReference>
<dbReference type="Proteomes" id="UP000694392">
    <property type="component" value="Unplaced"/>
</dbReference>
<evidence type="ECO:0000313" key="16">
    <source>
        <dbReference type="Ensembl" id="ENSSPUP00000000307.1"/>
    </source>
</evidence>
<dbReference type="SUPFAM" id="SSF53474">
    <property type="entry name" value="alpha/beta-Hydrolases"/>
    <property type="match status" value="1"/>
</dbReference>
<dbReference type="PANTHER" id="PTHR15495">
    <property type="entry name" value="NEGATIVE REGULATOR OF VESICLE FORMATION-RELATED"/>
    <property type="match status" value="1"/>
</dbReference>
<comment type="function">
    <text evidence="12 13">GPI inositol-deacylase that catalyzes the remove of the acyl chain linked to the 2-OH position of inositol ring from the GPI-anchored protein (GPI-AP) in the endoplasmic reticulum. Initiates the post-attachment remodeling phase of GPI-AP biogenesis and participates in endoplasmic reticulum (ER)-to-Golgi transport of GPI-anchored protein.</text>
</comment>
<evidence type="ECO:0000256" key="7">
    <source>
        <dbReference type="ARBA" id="ARBA00022824"/>
    </source>
</evidence>
<keyword evidence="8 13" id="KW-0653">Protein transport</keyword>
<dbReference type="Pfam" id="PF25140">
    <property type="entry name" value="PGAP1_TMD"/>
    <property type="match status" value="2"/>
</dbReference>
<evidence type="ECO:0000256" key="8">
    <source>
        <dbReference type="ARBA" id="ARBA00022927"/>
    </source>
</evidence>
<dbReference type="GeneTree" id="ENSGT00390000016484"/>
<dbReference type="Gene3D" id="3.40.50.1820">
    <property type="entry name" value="alpha/beta hydrolase"/>
    <property type="match status" value="1"/>
</dbReference>
<keyword evidence="7 13" id="KW-0256">Endoplasmic reticulum</keyword>
<comment type="caution">
    <text evidence="13">Lacks conserved residue(s) required for the propagation of feature annotation.</text>
</comment>
<keyword evidence="9 13" id="KW-1133">Transmembrane helix</keyword>
<feature type="transmembrane region" description="Helical" evidence="13">
    <location>
        <begin position="575"/>
        <end position="593"/>
    </location>
</feature>
<keyword evidence="6 13" id="KW-0378">Hydrolase</keyword>
<keyword evidence="4 13" id="KW-0813">Transport</keyword>
<reference evidence="16" key="2">
    <citation type="submission" date="2025-09" db="UniProtKB">
        <authorList>
            <consortium name="Ensembl"/>
        </authorList>
    </citation>
    <scope>IDENTIFICATION</scope>
</reference>
<protein>
    <recommendedName>
        <fullName evidence="3 13">GPI inositol-deacylase</fullName>
        <ecNumber evidence="13">3.1.-.-</ecNumber>
    </recommendedName>
</protein>
<evidence type="ECO:0000259" key="14">
    <source>
        <dbReference type="Pfam" id="PF07819"/>
    </source>
</evidence>
<evidence type="ECO:0000256" key="4">
    <source>
        <dbReference type="ARBA" id="ARBA00022448"/>
    </source>
</evidence>
<reference evidence="16" key="1">
    <citation type="submission" date="2025-08" db="UniProtKB">
        <authorList>
            <consortium name="Ensembl"/>
        </authorList>
    </citation>
    <scope>IDENTIFICATION</scope>
</reference>
<dbReference type="GO" id="GO:0006505">
    <property type="term" value="P:GPI anchor metabolic process"/>
    <property type="evidence" value="ECO:0007669"/>
    <property type="project" value="TreeGrafter"/>
</dbReference>
<evidence type="ECO:0000256" key="9">
    <source>
        <dbReference type="ARBA" id="ARBA00022989"/>
    </source>
</evidence>
<comment type="similarity">
    <text evidence="2 13">Belongs to the GPI inositol-deacylase family.</text>
</comment>
<keyword evidence="10 13" id="KW-0472">Membrane</keyword>
<dbReference type="Ensembl" id="ENSSPUT00000000333.1">
    <property type="protein sequence ID" value="ENSSPUP00000000307.1"/>
    <property type="gene ID" value="ENSSPUG00000000028.1"/>
</dbReference>
<keyword evidence="11" id="KW-0325">Glycoprotein</keyword>
<dbReference type="FunFam" id="3.40.50.1820:FF:000026">
    <property type="entry name" value="GPI inositol-deacylase"/>
    <property type="match status" value="1"/>
</dbReference>
<evidence type="ECO:0000256" key="3">
    <source>
        <dbReference type="ARBA" id="ARBA00015856"/>
    </source>
</evidence>
<evidence type="ECO:0000256" key="12">
    <source>
        <dbReference type="ARBA" id="ARBA00093318"/>
    </source>
</evidence>
<dbReference type="PANTHER" id="PTHR15495:SF7">
    <property type="entry name" value="GPI INOSITOL-DEACYLASE"/>
    <property type="match status" value="1"/>
</dbReference>
<name>A0A8D0G180_SPHPU</name>
<dbReference type="GO" id="GO:0015031">
    <property type="term" value="P:protein transport"/>
    <property type="evidence" value="ECO:0007669"/>
    <property type="project" value="UniProtKB-KW"/>
</dbReference>
<accession>A0A8D0G180</accession>
<feature type="domain" description="GPI inositol-deacylase transmembrane" evidence="15">
    <location>
        <begin position="435"/>
        <end position="539"/>
    </location>
</feature>
<dbReference type="EC" id="3.1.-.-" evidence="13"/>
<gene>
    <name evidence="16" type="primary">PGAP1</name>
</gene>
<dbReference type="InterPro" id="IPR056824">
    <property type="entry name" value="PGAP1_TMD"/>
</dbReference>
<dbReference type="InterPro" id="IPR012908">
    <property type="entry name" value="PGAP1-ab_dom-like"/>
</dbReference>
<evidence type="ECO:0000256" key="11">
    <source>
        <dbReference type="ARBA" id="ARBA00023180"/>
    </source>
</evidence>
<dbReference type="InterPro" id="IPR029058">
    <property type="entry name" value="AB_hydrolase_fold"/>
</dbReference>
<dbReference type="GO" id="GO:0021871">
    <property type="term" value="P:forebrain regionalization"/>
    <property type="evidence" value="ECO:0007669"/>
    <property type="project" value="Ensembl"/>
</dbReference>
<feature type="transmembrane region" description="Helical" evidence="13">
    <location>
        <begin position="15"/>
        <end position="36"/>
    </location>
</feature>
<organism evidence="16 17">
    <name type="scientific">Sphenodon punctatus</name>
    <name type="common">Tuatara</name>
    <name type="synonym">Hatteria punctata</name>
    <dbReference type="NCBI Taxonomy" id="8508"/>
    <lineage>
        <taxon>Eukaryota</taxon>
        <taxon>Metazoa</taxon>
        <taxon>Chordata</taxon>
        <taxon>Craniata</taxon>
        <taxon>Vertebrata</taxon>
        <taxon>Euteleostomi</taxon>
        <taxon>Lepidosauria</taxon>
        <taxon>Sphenodontia</taxon>
        <taxon>Sphenodontidae</taxon>
        <taxon>Sphenodon</taxon>
    </lineage>
</organism>
<feature type="transmembrane region" description="Helical" evidence="13">
    <location>
        <begin position="424"/>
        <end position="442"/>
    </location>
</feature>
<evidence type="ECO:0000256" key="2">
    <source>
        <dbReference type="ARBA" id="ARBA00006931"/>
    </source>
</evidence>
<comment type="subcellular location">
    <subcellularLocation>
        <location evidence="1">Endoplasmic reticulum membrane</location>
        <topology evidence="1">Multi-pass membrane protein</topology>
    </subcellularLocation>
</comment>
<evidence type="ECO:0000256" key="13">
    <source>
        <dbReference type="RuleBase" id="RU365011"/>
    </source>
</evidence>
<dbReference type="GO" id="GO:0050185">
    <property type="term" value="F:phosphatidylinositol deacylase activity"/>
    <property type="evidence" value="ECO:0007669"/>
    <property type="project" value="TreeGrafter"/>
</dbReference>
<dbReference type="Pfam" id="PF07819">
    <property type="entry name" value="PGAP1"/>
    <property type="match status" value="1"/>
</dbReference>
<sequence>LLLYSLNPALVPGAAVFYGALAALVLLGVRDVLFLYEENRCSMTYMYEYPEYLKIRLPKKISRRYSAYELYLYGEGSYAEENKNLVLTGIPVLFLPGNAGSYKQVRSLGSIALRKAEDLDLKYHFNFFSINFNEELVALYGGSLQRQTKFVHECIKVILKLYKGQEFAPSSVAIVGHSMGGLVARALLTLKNFKPELINLLITQATPHVAPVMPLDSYLTDFYTSVNHHWILKARDIRNLTTLSVAGGFRDYQVRSGLAFLPRLNLQSSALSVVVIAVTLKLQDYPSVSHLVLHVPAINGNKYTLDCEFFKENSRTVQLPVTHLFSFGRYSRNNPIVISSIFVGLGEHFNFYLSFPERKPSIYRLHIPWSHEDSLTLSKVPSLTEISAKLHIGQPENDTTIPVLNIYSSLDCQYEVSSRNYFNFNFFTFISLSAFCFVLILGQCSDFVLALPRAAKPYKVDPIVNIIKFLLGFDWFKDTWDILLLPELDAAILTNQDVWFPLVSLILFLFGTGIAYWGSILFCSSLRLFSSLCLALTRYNIRLDPDPFRHTAVILVSTLGILMNSSTAKLKSSKLLKTAVHLPLPLSVAVVAFTPMHLYRVQYLVIFPLFLHGLCYIV</sequence>
<dbReference type="GO" id="GO:0005789">
    <property type="term" value="C:endoplasmic reticulum membrane"/>
    <property type="evidence" value="ECO:0007669"/>
    <property type="project" value="UniProtKB-SubCell"/>
</dbReference>
<evidence type="ECO:0000256" key="6">
    <source>
        <dbReference type="ARBA" id="ARBA00022801"/>
    </source>
</evidence>
<dbReference type="GO" id="GO:0009880">
    <property type="term" value="P:embryonic pattern specification"/>
    <property type="evidence" value="ECO:0007669"/>
    <property type="project" value="Ensembl"/>
</dbReference>
<dbReference type="GO" id="GO:0007605">
    <property type="term" value="P:sensory perception of sound"/>
    <property type="evidence" value="ECO:0007669"/>
    <property type="project" value="Ensembl"/>
</dbReference>
<dbReference type="AlphaFoldDB" id="A0A8D0G180"/>
<evidence type="ECO:0000313" key="17">
    <source>
        <dbReference type="Proteomes" id="UP000694392"/>
    </source>
</evidence>
<feature type="transmembrane region" description="Helical" evidence="13">
    <location>
        <begin position="498"/>
        <end position="517"/>
    </location>
</feature>
<dbReference type="InterPro" id="IPR039529">
    <property type="entry name" value="PGAP1/BST1"/>
</dbReference>
<evidence type="ECO:0000256" key="5">
    <source>
        <dbReference type="ARBA" id="ARBA00022692"/>
    </source>
</evidence>
<evidence type="ECO:0000256" key="10">
    <source>
        <dbReference type="ARBA" id="ARBA00023136"/>
    </source>
</evidence>
<dbReference type="GO" id="GO:0009948">
    <property type="term" value="P:anterior/posterior axis specification"/>
    <property type="evidence" value="ECO:0007669"/>
    <property type="project" value="Ensembl"/>
</dbReference>
<evidence type="ECO:0000259" key="15">
    <source>
        <dbReference type="Pfam" id="PF25140"/>
    </source>
</evidence>
<feature type="domain" description="GPI inositol-deacylase transmembrane" evidence="15">
    <location>
        <begin position="542"/>
        <end position="616"/>
    </location>
</feature>
<feature type="domain" description="GPI inositol-deacylase PGAP1-like alpha/beta" evidence="14">
    <location>
        <begin position="87"/>
        <end position="279"/>
    </location>
</feature>
<keyword evidence="5 13" id="KW-0812">Transmembrane</keyword>
<keyword evidence="17" id="KW-1185">Reference proteome</keyword>